<dbReference type="EMBL" id="CAJSTJ010000121">
    <property type="protein sequence ID" value="CAG7557937.1"/>
    <property type="molecule type" value="Genomic_DNA"/>
</dbReference>
<dbReference type="Proteomes" id="UP000693738">
    <property type="component" value="Unassembled WGS sequence"/>
</dbReference>
<feature type="region of interest" description="Disordered" evidence="1">
    <location>
        <begin position="495"/>
        <end position="515"/>
    </location>
</feature>
<dbReference type="PROSITE" id="PS00108">
    <property type="entry name" value="PROTEIN_KINASE_ST"/>
    <property type="match status" value="1"/>
</dbReference>
<gene>
    <name evidence="3" type="ORF">FEQUK3_LOCUS3635</name>
</gene>
<dbReference type="GO" id="GO:0005524">
    <property type="term" value="F:ATP binding"/>
    <property type="evidence" value="ECO:0007669"/>
    <property type="project" value="InterPro"/>
</dbReference>
<dbReference type="PROSITE" id="PS50011">
    <property type="entry name" value="PROTEIN_KINASE_DOM"/>
    <property type="match status" value="1"/>
</dbReference>
<dbReference type="InterPro" id="IPR000719">
    <property type="entry name" value="Prot_kinase_dom"/>
</dbReference>
<evidence type="ECO:0000259" key="2">
    <source>
        <dbReference type="PROSITE" id="PS50011"/>
    </source>
</evidence>
<dbReference type="AlphaFoldDB" id="A0A8J2IK69"/>
<feature type="domain" description="Protein kinase" evidence="2">
    <location>
        <begin position="98"/>
        <end position="487"/>
    </location>
</feature>
<evidence type="ECO:0000256" key="1">
    <source>
        <dbReference type="SAM" id="MobiDB-lite"/>
    </source>
</evidence>
<protein>
    <recommendedName>
        <fullName evidence="2">Protein kinase domain-containing protein</fullName>
    </recommendedName>
</protein>
<dbReference type="PANTHER" id="PTHR24359:SF1">
    <property type="entry name" value="INHIBITOR OF NUCLEAR FACTOR KAPPA-B KINASE EPSILON SUBUNIT HOMOLOG 1-RELATED"/>
    <property type="match status" value="1"/>
</dbReference>
<dbReference type="SMART" id="SM00220">
    <property type="entry name" value="S_TKc"/>
    <property type="match status" value="1"/>
</dbReference>
<sequence>MSYSSPPEQRHDEFIKFVQRELQPGVDGDNNEVEFISPSKTSAWWKKRSENRLARALNPQINARAATIERGYLNIFSILAYISKTYLINHFTSNGFQDQQLPLLDTRRFGTDVALVRDMEDFVENQWTFCPVVFFSHMLMDRRVIQSRQILPIKDEKRTTAKPNHAKSVIRVVTLHPECYDPAWSASGTVVFKEYHTRERDALRNAWINEYNAFVKIDCFDHIVQYLGSFEQNGRCFMVLEYASCGSLLDLFREGERPSTPEERRYFLYGMMGLIKAIDKIQNLGGGPGTQRTGFAHRDIKPANILIFPGKNGLYSAGFKMKLADFDTATPELPIDEAEFSVQDNNGNRTYCAPEASRIYTYQDKTIRKVPLSSDIWSLGCVFSEALIWVGGGRAALEQAARDRRNEIQTYYKIMVGGSYGECFHNAQIALNCVVQSQNAAVEALQGTTHLSGSVCTLVRVGMLVPHEQRYSASSLWHEFKTKYDYLFPAPGRANSAPAHSRPQHHGVASPVSTRRSLKMGEPKFAQEFHQRTASNPGTERQAIGDSNQYQSYSDPIDSTLQSPYSGTAFDKGLSPHRRSPVVFNPGETPDFSGLGSRFDNALRISTNDLDTSQTITLNNSPRMGTPLQDDHRQSFYKSPINNPWDRTKLYPNRDQHSQYGPTTVKDAVYHRKIKAKKQKLDGYDSFCRRMGRRHFIFVIDDSDSMRGVKSEVLEVVETLVWLVRDIDISCPEIRFTSKPDKRYPPAFAGRYIPYTMDMLTSPLRHWLSGDEAEKECNMRHALNRIFSDSSLIDPKKPTSVLIFTNGIWEGGATDNRGVEDCITNVLRRMGDKGVSDTGFTFQFVSFGDDPDGLDRMVYLDDYALFGGTRENRV</sequence>
<dbReference type="InterPro" id="IPR008271">
    <property type="entry name" value="Ser/Thr_kinase_AS"/>
</dbReference>
<reference evidence="3" key="1">
    <citation type="submission" date="2021-05" db="EMBL/GenBank/DDBJ databases">
        <authorList>
            <person name="Khan N."/>
        </authorList>
    </citation>
    <scope>NUCLEOTIDE SEQUENCE</scope>
</reference>
<evidence type="ECO:0000313" key="3">
    <source>
        <dbReference type="EMBL" id="CAG7557937.1"/>
    </source>
</evidence>
<name>A0A8J2IK69_FUSEQ</name>
<comment type="caution">
    <text evidence="3">The sequence shown here is derived from an EMBL/GenBank/DDBJ whole genome shotgun (WGS) entry which is preliminary data.</text>
</comment>
<evidence type="ECO:0000313" key="4">
    <source>
        <dbReference type="Proteomes" id="UP000693738"/>
    </source>
</evidence>
<proteinExistence type="predicted"/>
<dbReference type="Pfam" id="PF00069">
    <property type="entry name" value="Pkinase"/>
    <property type="match status" value="1"/>
</dbReference>
<dbReference type="CDD" id="cd00180">
    <property type="entry name" value="PKc"/>
    <property type="match status" value="1"/>
</dbReference>
<accession>A0A8J2IK69</accession>
<dbReference type="GO" id="GO:0004674">
    <property type="term" value="F:protein serine/threonine kinase activity"/>
    <property type="evidence" value="ECO:0007669"/>
    <property type="project" value="TreeGrafter"/>
</dbReference>
<dbReference type="PANTHER" id="PTHR24359">
    <property type="entry name" value="SERINE/THREONINE-PROTEIN KINASE SBK1"/>
    <property type="match status" value="1"/>
</dbReference>
<organism evidence="3 4">
    <name type="scientific">Fusarium equiseti</name>
    <name type="common">Fusarium scirpi</name>
    <dbReference type="NCBI Taxonomy" id="61235"/>
    <lineage>
        <taxon>Eukaryota</taxon>
        <taxon>Fungi</taxon>
        <taxon>Dikarya</taxon>
        <taxon>Ascomycota</taxon>
        <taxon>Pezizomycotina</taxon>
        <taxon>Sordariomycetes</taxon>
        <taxon>Hypocreomycetidae</taxon>
        <taxon>Hypocreales</taxon>
        <taxon>Nectriaceae</taxon>
        <taxon>Fusarium</taxon>
        <taxon>Fusarium incarnatum-equiseti species complex</taxon>
    </lineage>
</organism>